<evidence type="ECO:0000256" key="5">
    <source>
        <dbReference type="ARBA" id="ARBA00022927"/>
    </source>
</evidence>
<dbReference type="Pfam" id="PF03840">
    <property type="entry name" value="SecG"/>
    <property type="match status" value="1"/>
</dbReference>
<reference evidence="10 11" key="1">
    <citation type="submission" date="2012-07" db="EMBL/GenBank/DDBJ databases">
        <authorList>
            <person name="Moroni P."/>
            <person name="Richards V.P."/>
            <person name="Durkin S.A.S."/>
            <person name="Kim M."/>
            <person name="Pavinski Bitar P.D."/>
            <person name="Stanhope M.J."/>
            <person name="Town C.D."/>
            <person name="Zadoks R.N."/>
            <person name="Venter J.C."/>
        </authorList>
    </citation>
    <scope>NUCLEOTIDE SEQUENCE [LARGE SCALE GENOMIC DNA]</scope>
    <source>
        <strain evidence="10 11">MRI Z1-216</strain>
    </source>
</reference>
<organism evidence="10 11">
    <name type="scientific">Streptococcus agalactiae MRI Z1-216</name>
    <dbReference type="NCBI Taxonomy" id="1154879"/>
    <lineage>
        <taxon>Bacteria</taxon>
        <taxon>Bacillati</taxon>
        <taxon>Bacillota</taxon>
        <taxon>Bacilli</taxon>
        <taxon>Lactobacillales</taxon>
        <taxon>Streptococcaceae</taxon>
        <taxon>Streptococcus</taxon>
    </lineage>
</organism>
<comment type="caution">
    <text evidence="10">The sequence shown here is derived from an EMBL/GenBank/DDBJ whole genome shotgun (WGS) entry which is preliminary data.</text>
</comment>
<protein>
    <recommendedName>
        <fullName evidence="9">Protein-export membrane protein SecG</fullName>
    </recommendedName>
</protein>
<comment type="function">
    <text evidence="9">Involved in protein export. Participates in an early event of protein translocation.</text>
</comment>
<accession>A0AAD2WVE0</accession>
<evidence type="ECO:0000256" key="6">
    <source>
        <dbReference type="ARBA" id="ARBA00022989"/>
    </source>
</evidence>
<evidence type="ECO:0000256" key="7">
    <source>
        <dbReference type="ARBA" id="ARBA00023010"/>
    </source>
</evidence>
<feature type="transmembrane region" description="Helical" evidence="9">
    <location>
        <begin position="20"/>
        <end position="40"/>
    </location>
</feature>
<evidence type="ECO:0000256" key="9">
    <source>
        <dbReference type="RuleBase" id="RU365087"/>
    </source>
</evidence>
<name>A0AAD2WVE0_STRAG</name>
<dbReference type="Proteomes" id="UP000015176">
    <property type="component" value="Unassembled WGS sequence"/>
</dbReference>
<dbReference type="PRINTS" id="PR01651">
    <property type="entry name" value="SECGEXPORT"/>
</dbReference>
<keyword evidence="8 9" id="KW-0472">Membrane</keyword>
<evidence type="ECO:0000313" key="10">
    <source>
        <dbReference type="EMBL" id="EPU38932.1"/>
    </source>
</evidence>
<gene>
    <name evidence="10" type="ORF">SAG0164_03260</name>
</gene>
<comment type="similarity">
    <text evidence="2 9">Belongs to the SecG family.</text>
</comment>
<keyword evidence="7 9" id="KW-0811">Translocation</keyword>
<keyword evidence="6 9" id="KW-1133">Transmembrane helix</keyword>
<feature type="transmembrane region" description="Helical" evidence="9">
    <location>
        <begin position="72"/>
        <end position="94"/>
    </location>
</feature>
<evidence type="ECO:0000313" key="11">
    <source>
        <dbReference type="Proteomes" id="UP000015176"/>
    </source>
</evidence>
<sequence>MNLNKFYVRMYFDHSGGINMYNLLLTILLVLSVLLIISIFMQPQKNPSSNVFDSSGSEALFERSKARGFEAFMQRFTGVLVFFWLLIGLVLSILSSH</sequence>
<evidence type="ECO:0000256" key="3">
    <source>
        <dbReference type="ARBA" id="ARBA00022448"/>
    </source>
</evidence>
<proteinExistence type="inferred from homology"/>
<keyword evidence="5 9" id="KW-0653">Protein transport</keyword>
<dbReference type="GO" id="GO:0015450">
    <property type="term" value="F:protein-transporting ATPase activity"/>
    <property type="evidence" value="ECO:0007669"/>
    <property type="project" value="UniProtKB-UniRule"/>
</dbReference>
<dbReference type="InterPro" id="IPR004692">
    <property type="entry name" value="SecG"/>
</dbReference>
<evidence type="ECO:0000256" key="8">
    <source>
        <dbReference type="ARBA" id="ARBA00023136"/>
    </source>
</evidence>
<dbReference type="GO" id="GO:0005886">
    <property type="term" value="C:plasma membrane"/>
    <property type="evidence" value="ECO:0007669"/>
    <property type="project" value="UniProtKB-SubCell"/>
</dbReference>
<dbReference type="EMBL" id="ALSF01000074">
    <property type="protein sequence ID" value="EPU38932.1"/>
    <property type="molecule type" value="Genomic_DNA"/>
</dbReference>
<keyword evidence="3 9" id="KW-0813">Transport</keyword>
<keyword evidence="9" id="KW-1003">Cell membrane</keyword>
<dbReference type="AlphaFoldDB" id="A0AAD2WVE0"/>
<evidence type="ECO:0000256" key="1">
    <source>
        <dbReference type="ARBA" id="ARBA00004141"/>
    </source>
</evidence>
<dbReference type="GO" id="GO:0009306">
    <property type="term" value="P:protein secretion"/>
    <property type="evidence" value="ECO:0007669"/>
    <property type="project" value="UniProtKB-UniRule"/>
</dbReference>
<keyword evidence="4 9" id="KW-0812">Transmembrane</keyword>
<comment type="subcellular location">
    <subcellularLocation>
        <location evidence="9">Cell membrane</location>
        <topology evidence="9">Multi-pass membrane protein</topology>
    </subcellularLocation>
    <subcellularLocation>
        <location evidence="1">Membrane</location>
        <topology evidence="1">Multi-pass membrane protein</topology>
    </subcellularLocation>
</comment>
<evidence type="ECO:0000256" key="2">
    <source>
        <dbReference type="ARBA" id="ARBA00008445"/>
    </source>
</evidence>
<dbReference type="NCBIfam" id="TIGR00810">
    <property type="entry name" value="secG"/>
    <property type="match status" value="1"/>
</dbReference>
<evidence type="ECO:0000256" key="4">
    <source>
        <dbReference type="ARBA" id="ARBA00022692"/>
    </source>
</evidence>